<dbReference type="STRING" id="104452.A0A0L7LFT9"/>
<keyword evidence="4" id="KW-1185">Reference proteome</keyword>
<reference evidence="3 4" key="1">
    <citation type="journal article" date="2015" name="Genome Biol. Evol.">
        <title>The genome of winter moth (Operophtera brumata) provides a genomic perspective on sexual dimorphism and phenology.</title>
        <authorList>
            <person name="Derks M.F."/>
            <person name="Smit S."/>
            <person name="Salis L."/>
            <person name="Schijlen E."/>
            <person name="Bossers A."/>
            <person name="Mateman C."/>
            <person name="Pijl A.S."/>
            <person name="de Ridder D."/>
            <person name="Groenen M.A."/>
            <person name="Visser M.E."/>
            <person name="Megens H.J."/>
        </authorList>
    </citation>
    <scope>NUCLEOTIDE SEQUENCE [LARGE SCALE GENOMIC DNA]</scope>
    <source>
        <strain evidence="3">WM2013NL</strain>
        <tissue evidence="3">Head and thorax</tissue>
    </source>
</reference>
<dbReference type="InterPro" id="IPR038991">
    <property type="entry name" value="CAAP1"/>
</dbReference>
<feature type="compositionally biased region" description="Basic and acidic residues" evidence="2">
    <location>
        <begin position="634"/>
        <end position="669"/>
    </location>
</feature>
<keyword evidence="1" id="KW-0175">Coiled coil</keyword>
<protein>
    <submittedName>
        <fullName evidence="3">Uncharacterized protein</fullName>
    </submittedName>
</protein>
<feature type="compositionally biased region" description="Low complexity" evidence="2">
    <location>
        <begin position="230"/>
        <end position="246"/>
    </location>
</feature>
<dbReference type="EMBL" id="JTDY01001273">
    <property type="protein sequence ID" value="KOB74327.1"/>
    <property type="molecule type" value="Genomic_DNA"/>
</dbReference>
<proteinExistence type="predicted"/>
<organism evidence="3 4">
    <name type="scientific">Operophtera brumata</name>
    <name type="common">Winter moth</name>
    <name type="synonym">Phalaena brumata</name>
    <dbReference type="NCBI Taxonomy" id="104452"/>
    <lineage>
        <taxon>Eukaryota</taxon>
        <taxon>Metazoa</taxon>
        <taxon>Ecdysozoa</taxon>
        <taxon>Arthropoda</taxon>
        <taxon>Hexapoda</taxon>
        <taxon>Insecta</taxon>
        <taxon>Pterygota</taxon>
        <taxon>Neoptera</taxon>
        <taxon>Endopterygota</taxon>
        <taxon>Lepidoptera</taxon>
        <taxon>Glossata</taxon>
        <taxon>Ditrysia</taxon>
        <taxon>Geometroidea</taxon>
        <taxon>Geometridae</taxon>
        <taxon>Larentiinae</taxon>
        <taxon>Operophtera</taxon>
    </lineage>
</organism>
<name>A0A0L7LFT9_OPEBR</name>
<feature type="region of interest" description="Disordered" evidence="2">
    <location>
        <begin position="845"/>
        <end position="868"/>
    </location>
</feature>
<gene>
    <name evidence="3" type="ORF">OBRU01_05743</name>
</gene>
<feature type="compositionally biased region" description="Polar residues" evidence="2">
    <location>
        <begin position="436"/>
        <end position="449"/>
    </location>
</feature>
<feature type="compositionally biased region" description="Basic residues" evidence="2">
    <location>
        <begin position="367"/>
        <end position="378"/>
    </location>
</feature>
<comment type="caution">
    <text evidence="3">The sequence shown here is derived from an EMBL/GenBank/DDBJ whole genome shotgun (WGS) entry which is preliminary data.</text>
</comment>
<dbReference type="PANTHER" id="PTHR14740">
    <property type="entry name" value="CASPASE ACTIVITY AND APOPTOSIS INHIBITOR 1"/>
    <property type="match status" value="1"/>
</dbReference>
<evidence type="ECO:0000313" key="4">
    <source>
        <dbReference type="Proteomes" id="UP000037510"/>
    </source>
</evidence>
<sequence length="919" mass="102447">LYSRNPTDFPRDRSVRCQTSSRPGQRIKAWCRQPLENHCAWPPESCLAHDKCFLDRSSETVIDKPETSASYSRDREEHDLAYFIHDRVELMHQVFSILKYKELKAMAPDCVRDLAVGDLQELCTEELLGISSKRLLATLDGAEPPSDTESSSASPTPDQMETISLDSISSDEEILSQGKQSEAATAGVEASAASEDEVEIKEEAPDVVEISSGDEKPDLGALQHADDVSAAEQSEAATAGAAASAASKDELEISSGDEKPDLGALQHAEPPKPKEPSKPKEPAKPKEPETTSKEKKSSETTVTRRISDLIITVPQAKANRKIRLNRNKVIVTVPNATGTSNTVVESRIVSRGQQSTDETPKTTADKSKKKKKNKKKKSQEKDGIDHDEITLQLSDSEKMDLLEDLNEKNYERLSSNSSDSESSSSDSEAETSTENVQSSQTDMTESLNNETEKDSNKADMNTGDNKVERSVEENNAPANESSVSLELASSKTQEDPNSKENVTNEEETKDVPASTVIPEEESQPEELETKTEVETDNVIELTRTDDTPVTSGDTQSKEHETNVDKGKEKPDLDKGKAVERDISEGELSDRGSSEVEAFDIQPEVVCISDDEKLKSNKKKKKKDKKAKKEKKNKKSEQDFREGADQNFYKDADKLPTAPHDDTTKVSIDIKEVPTDISEVPINITDDDDNVYEILELSDDSSCYEVEGTVLSKEPTADEIQALSARIDEIKREDVIKDVSYQTNETAAENCNSIPKSDESEQELHMCWKDRYLDSTKVKKVLTTANILNAIRKKNKELKRKIEESKKRESEAIEEQVKDTVLEEGSIEHYQTLQGSSTYVNAVLEDKDVPTANREGKTDEEEVVTKEMKKDAKQLLKMYRKLLNSKKNKRREKKKMRKQKKLRGDSDVGETVENVIDDNE</sequence>
<feature type="compositionally biased region" description="Polar residues" evidence="2">
    <location>
        <begin position="476"/>
        <end position="491"/>
    </location>
</feature>
<feature type="compositionally biased region" description="Polar residues" evidence="2">
    <location>
        <begin position="147"/>
        <end position="162"/>
    </location>
</feature>
<dbReference type="PANTHER" id="PTHR14740:SF3">
    <property type="entry name" value="CASPASE ACTIVITY AND APOPTOSIS INHIBITOR 1"/>
    <property type="match status" value="1"/>
</dbReference>
<feature type="region of interest" description="Disordered" evidence="2">
    <location>
        <begin position="140"/>
        <end position="309"/>
    </location>
</feature>
<feature type="compositionally biased region" description="Low complexity" evidence="2">
    <location>
        <begin position="414"/>
        <end position="435"/>
    </location>
</feature>
<feature type="compositionally biased region" description="Basic and acidic residues" evidence="2">
    <location>
        <begin position="379"/>
        <end position="411"/>
    </location>
</feature>
<feature type="compositionally biased region" description="Basic and acidic residues" evidence="2">
    <location>
        <begin position="247"/>
        <end position="261"/>
    </location>
</feature>
<feature type="compositionally biased region" description="Low complexity" evidence="2">
    <location>
        <begin position="181"/>
        <end position="193"/>
    </location>
</feature>
<feature type="coiled-coil region" evidence="1">
    <location>
        <begin position="787"/>
        <end position="814"/>
    </location>
</feature>
<accession>A0A0L7LFT9</accession>
<feature type="compositionally biased region" description="Basic residues" evidence="2">
    <location>
        <begin position="615"/>
        <end position="633"/>
    </location>
</feature>
<dbReference type="GO" id="GO:0042981">
    <property type="term" value="P:regulation of apoptotic process"/>
    <property type="evidence" value="ECO:0007669"/>
    <property type="project" value="InterPro"/>
</dbReference>
<evidence type="ECO:0000256" key="2">
    <source>
        <dbReference type="SAM" id="MobiDB-lite"/>
    </source>
</evidence>
<feature type="compositionally biased region" description="Basic residues" evidence="2">
    <location>
        <begin position="880"/>
        <end position="900"/>
    </location>
</feature>
<dbReference type="AlphaFoldDB" id="A0A0L7LFT9"/>
<feature type="region of interest" description="Disordered" evidence="2">
    <location>
        <begin position="880"/>
        <end position="919"/>
    </location>
</feature>
<evidence type="ECO:0000256" key="1">
    <source>
        <dbReference type="SAM" id="Coils"/>
    </source>
</evidence>
<feature type="compositionally biased region" description="Basic and acidic residues" evidence="2">
    <location>
        <begin position="269"/>
        <end position="298"/>
    </location>
</feature>
<feature type="region of interest" description="Disordered" evidence="2">
    <location>
        <begin position="333"/>
        <end position="669"/>
    </location>
</feature>
<dbReference type="Proteomes" id="UP000037510">
    <property type="component" value="Unassembled WGS sequence"/>
</dbReference>
<feature type="compositionally biased region" description="Acidic residues" evidence="2">
    <location>
        <begin position="906"/>
        <end position="919"/>
    </location>
</feature>
<feature type="compositionally biased region" description="Polar residues" evidence="2">
    <location>
        <begin position="334"/>
        <end position="344"/>
    </location>
</feature>
<evidence type="ECO:0000313" key="3">
    <source>
        <dbReference type="EMBL" id="KOB74327.1"/>
    </source>
</evidence>
<feature type="non-terminal residue" evidence="3">
    <location>
        <position position="1"/>
    </location>
</feature>
<dbReference type="Pfam" id="PF15335">
    <property type="entry name" value="CAAP1"/>
    <property type="match status" value="1"/>
</dbReference>
<feature type="compositionally biased region" description="Basic and acidic residues" evidence="2">
    <location>
        <begin position="555"/>
        <end position="593"/>
    </location>
</feature>